<organism evidence="1 2">
    <name type="scientific">Taklimakanibacter albus</name>
    <dbReference type="NCBI Taxonomy" id="2800327"/>
    <lineage>
        <taxon>Bacteria</taxon>
        <taxon>Pseudomonadati</taxon>
        <taxon>Pseudomonadota</taxon>
        <taxon>Alphaproteobacteria</taxon>
        <taxon>Hyphomicrobiales</taxon>
        <taxon>Aestuariivirgaceae</taxon>
        <taxon>Taklimakanibacter</taxon>
    </lineage>
</organism>
<protein>
    <submittedName>
        <fullName evidence="1">Tautomerase family protein</fullName>
    </submittedName>
</protein>
<accession>A0ACC5RFZ2</accession>
<comment type="caution">
    <text evidence="1">The sequence shown here is derived from an EMBL/GenBank/DDBJ whole genome shotgun (WGS) entry which is preliminary data.</text>
</comment>
<evidence type="ECO:0000313" key="2">
    <source>
        <dbReference type="Proteomes" id="UP000616151"/>
    </source>
</evidence>
<sequence>MPLIRIAYSSPHKHTISKAEIAAAANRLSADILQKDSKITAVTVESLDADSWFIGDKSVAEHGLATFWLDIKIVESTNTKDEKARFIAEVFATMAKLLGPLHEESYVHVHDVNGYAYGYGGVTQEERYIAKKLK</sequence>
<name>A0ACC5RFZ2_9HYPH</name>
<reference evidence="1" key="1">
    <citation type="submission" date="2021-01" db="EMBL/GenBank/DDBJ databases">
        <authorList>
            <person name="Sun Q."/>
        </authorList>
    </citation>
    <scope>NUCLEOTIDE SEQUENCE</scope>
    <source>
        <strain evidence="1">YIM B02566</strain>
    </source>
</reference>
<evidence type="ECO:0000313" key="1">
    <source>
        <dbReference type="EMBL" id="MBK1871518.1"/>
    </source>
</evidence>
<keyword evidence="2" id="KW-1185">Reference proteome</keyword>
<gene>
    <name evidence="1" type="ORF">JHL16_34450</name>
</gene>
<dbReference type="EMBL" id="JAENHL010000008">
    <property type="protein sequence ID" value="MBK1871518.1"/>
    <property type="molecule type" value="Genomic_DNA"/>
</dbReference>
<dbReference type="Proteomes" id="UP000616151">
    <property type="component" value="Unassembled WGS sequence"/>
</dbReference>
<proteinExistence type="predicted"/>